<evidence type="ECO:0000259" key="1">
    <source>
        <dbReference type="Pfam" id="PF01979"/>
    </source>
</evidence>
<keyword evidence="3" id="KW-1185">Reference proteome</keyword>
<feature type="domain" description="Amidohydrolase-related" evidence="1">
    <location>
        <begin position="54"/>
        <end position="420"/>
    </location>
</feature>
<proteinExistence type="predicted"/>
<dbReference type="Proteomes" id="UP000556700">
    <property type="component" value="Unassembled WGS sequence"/>
</dbReference>
<dbReference type="PANTHER" id="PTHR43135">
    <property type="entry name" value="ALPHA-D-RIBOSE 1-METHYLPHOSPHONATE 5-TRIPHOSPHATE DIPHOSPHATASE"/>
    <property type="match status" value="1"/>
</dbReference>
<name>A0A6V6YZA8_9FLAO</name>
<dbReference type="EC" id="3.5.4.2" evidence="2"/>
<reference evidence="2 3" key="1">
    <citation type="submission" date="2020-06" db="EMBL/GenBank/DDBJ databases">
        <authorList>
            <person name="Criscuolo A."/>
        </authorList>
    </citation>
    <scope>NUCLEOTIDE SEQUENCE [LARGE SCALE GENOMIC DNA]</scope>
    <source>
        <strain evidence="3">CIP 110025</strain>
    </source>
</reference>
<dbReference type="SUPFAM" id="SSF51556">
    <property type="entry name" value="Metallo-dependent hydrolases"/>
    <property type="match status" value="1"/>
</dbReference>
<organism evidence="2 3">
    <name type="scientific">Flavobacterium chungangense</name>
    <dbReference type="NCBI Taxonomy" id="554283"/>
    <lineage>
        <taxon>Bacteria</taxon>
        <taxon>Pseudomonadati</taxon>
        <taxon>Bacteroidota</taxon>
        <taxon>Flavobacteriia</taxon>
        <taxon>Flavobacteriales</taxon>
        <taxon>Flavobacteriaceae</taxon>
        <taxon>Flavobacterium</taxon>
    </lineage>
</organism>
<accession>A0A6V6YZA8</accession>
<dbReference type="Pfam" id="PF01979">
    <property type="entry name" value="Amidohydro_1"/>
    <property type="match status" value="1"/>
</dbReference>
<evidence type="ECO:0000313" key="2">
    <source>
        <dbReference type="EMBL" id="CAD0004755.1"/>
    </source>
</evidence>
<dbReference type="EMBL" id="CAIJDO010000134">
    <property type="protein sequence ID" value="CAD0004755.1"/>
    <property type="molecule type" value="Genomic_DNA"/>
</dbReference>
<dbReference type="PANTHER" id="PTHR43135:SF3">
    <property type="entry name" value="ALPHA-D-RIBOSE 1-METHYLPHOSPHONATE 5-TRIPHOSPHATE DIPHOSPHATASE"/>
    <property type="match status" value="1"/>
</dbReference>
<dbReference type="InterPro" id="IPR032466">
    <property type="entry name" value="Metal_Hydrolase"/>
</dbReference>
<dbReference type="InterPro" id="IPR051781">
    <property type="entry name" value="Metallo-dep_Hydrolase"/>
</dbReference>
<gene>
    <name evidence="2" type="primary">ade</name>
    <name evidence="2" type="ORF">FLACHUCJ7_01990</name>
</gene>
<sequence>MTNTKSKAIINANVFDGKNVIGKKTVVFSGGVITSILNGLPADIDDVIDGAGCTLLPGLIDAHVHTSVEFLKDALKFGITTELEMMGGFTSKGRESQLIGVTGAADVRSAGMGLTAPGGHPDELIPKGDGIPEFVLKEMEKMSEEEKAIFLAAHQAQKEEEELSADVTSLNGAIDFVRRQVNNGADYFKIMIEEGTVMNAPGLPVIETPVLKAAVEEAHKLGKIAIAHVLTAKAAKTAVEIGVDGLAHLFIDRPDWTQDLIESIVNKGIFVTPCLVLNSSIIGNSACHVAHDERVENKLNEDWKMTMCSCFNTFPEGSMEDNFNNVKDLHDAGVDILVGTDVSVPMPHLGGLAHGVSVHHEMQLLVEAGLSPIEALRSATSVTSKRFNLSDRGLIAEGMRADLLLVKGDPTVNISDSLSIMGIWKEGESYHS</sequence>
<dbReference type="Gene3D" id="3.40.50.10910">
    <property type="entry name" value="Amidohydrolase"/>
    <property type="match status" value="1"/>
</dbReference>
<comment type="caution">
    <text evidence="2">The sequence shown here is derived from an EMBL/GenBank/DDBJ whole genome shotgun (WGS) entry which is preliminary data.</text>
</comment>
<dbReference type="InterPro" id="IPR006680">
    <property type="entry name" value="Amidohydro-rel"/>
</dbReference>
<dbReference type="InterPro" id="IPR011059">
    <property type="entry name" value="Metal-dep_hydrolase_composite"/>
</dbReference>
<dbReference type="AlphaFoldDB" id="A0A6V6YZA8"/>
<dbReference type="RefSeq" id="WP_031456412.1">
    <property type="nucleotide sequence ID" value="NZ_CAIJDO010000134.1"/>
</dbReference>
<dbReference type="Gene3D" id="1.20.58.520">
    <property type="entry name" value="Amidohydrolase"/>
    <property type="match status" value="1"/>
</dbReference>
<dbReference type="SUPFAM" id="SSF51338">
    <property type="entry name" value="Composite domain of metallo-dependent hydrolases"/>
    <property type="match status" value="1"/>
</dbReference>
<dbReference type="Gene3D" id="2.30.40.10">
    <property type="entry name" value="Urease, subunit C, domain 1"/>
    <property type="match status" value="1"/>
</dbReference>
<dbReference type="Gene3D" id="3.30.110.90">
    <property type="entry name" value="Amidohydrolase"/>
    <property type="match status" value="1"/>
</dbReference>
<protein>
    <submittedName>
        <fullName evidence="2">Adenine deaminase</fullName>
        <ecNumber evidence="2">3.5.4.2</ecNumber>
    </submittedName>
</protein>
<keyword evidence="2" id="KW-0378">Hydrolase</keyword>
<evidence type="ECO:0000313" key="3">
    <source>
        <dbReference type="Proteomes" id="UP000556700"/>
    </source>
</evidence>
<dbReference type="GO" id="GO:0000034">
    <property type="term" value="F:adenine deaminase activity"/>
    <property type="evidence" value="ECO:0007669"/>
    <property type="project" value="UniProtKB-EC"/>
</dbReference>